<dbReference type="GeneID" id="93165479"/>
<gene>
    <name evidence="13" type="ORF">HMPREF9470_00666</name>
</gene>
<evidence type="ECO:0000256" key="2">
    <source>
        <dbReference type="ARBA" id="ARBA00004193"/>
    </source>
</evidence>
<dbReference type="PROSITE" id="PS51257">
    <property type="entry name" value="PROKAR_LIPOPROTEIN"/>
    <property type="match status" value="1"/>
</dbReference>
<sequence>MRMDSKKIMALMGTAMLAMGVLAGCSGSAGETTAAAAATTAAEAAPTTTAGQTEGTSEEAATSAQAAADLSGSISMVGSTSMEKFANALSESFMEKYPKVTVTAEFVGSGAGVEAVNNGSADIGNSSRNLKDEEKANGVAENIVAIDGIAVVVDPSNTVEDLTKQQLSDLYEGKVTNWKDVGGSDAPVVVVGRESGSGTRSAFEELLGLEDLCKYSNELDSTGAVMAKVASTPGSIGYVSLDVLDDTVKALKLEGAEPTEENIKAGSYFLSRPFVMATKGDISQQNDLVKALFDYIYSEEGTEIVKSVGLIAVDK</sequence>
<evidence type="ECO:0000256" key="3">
    <source>
        <dbReference type="ARBA" id="ARBA00008725"/>
    </source>
</evidence>
<dbReference type="AlphaFoldDB" id="A0A0J9B8R2"/>
<dbReference type="Pfam" id="PF12849">
    <property type="entry name" value="PBP_like_2"/>
    <property type="match status" value="1"/>
</dbReference>
<feature type="signal peptide" evidence="10">
    <location>
        <begin position="1"/>
        <end position="23"/>
    </location>
</feature>
<evidence type="ECO:0000256" key="10">
    <source>
        <dbReference type="RuleBase" id="RU367119"/>
    </source>
</evidence>
<dbReference type="GO" id="GO:0006817">
    <property type="term" value="P:phosphate ion transport"/>
    <property type="evidence" value="ECO:0007669"/>
    <property type="project" value="UniProtKB-UniRule"/>
</dbReference>
<keyword evidence="5 10" id="KW-0813">Transport</keyword>
<dbReference type="OrthoDB" id="9790048at2"/>
<dbReference type="EMBL" id="ADLK01000078">
    <property type="protein sequence ID" value="KMW08769.1"/>
    <property type="molecule type" value="Genomic_DNA"/>
</dbReference>
<evidence type="ECO:0000256" key="11">
    <source>
        <dbReference type="SAM" id="MobiDB-lite"/>
    </source>
</evidence>
<comment type="subcellular location">
    <subcellularLocation>
        <location evidence="2 10">Cell membrane</location>
        <topology evidence="2 10">Lipid-anchor</topology>
    </subcellularLocation>
</comment>
<dbReference type="Gene3D" id="3.40.190.10">
    <property type="entry name" value="Periplasmic binding protein-like II"/>
    <property type="match status" value="2"/>
</dbReference>
<evidence type="ECO:0000256" key="4">
    <source>
        <dbReference type="ARBA" id="ARBA00011529"/>
    </source>
</evidence>
<dbReference type="SUPFAM" id="SSF53850">
    <property type="entry name" value="Periplasmic binding protein-like II"/>
    <property type="match status" value="1"/>
</dbReference>
<evidence type="ECO:0000256" key="5">
    <source>
        <dbReference type="ARBA" id="ARBA00022448"/>
    </source>
</evidence>
<protein>
    <recommendedName>
        <fullName evidence="10">Phosphate-binding protein</fullName>
    </recommendedName>
</protein>
<dbReference type="InterPro" id="IPR024370">
    <property type="entry name" value="PBP_domain"/>
</dbReference>
<dbReference type="GO" id="GO:0042301">
    <property type="term" value="F:phosphate ion binding"/>
    <property type="evidence" value="ECO:0007669"/>
    <property type="project" value="UniProtKB-UniRule"/>
</dbReference>
<comment type="subunit">
    <text evidence="4 10">The complex is composed of two ATP-binding proteins (PstB), two transmembrane proteins (PstC and PstA) and a solute-binding protein (PstS).</text>
</comment>
<keyword evidence="8 10" id="KW-0564">Palmitate</keyword>
<dbReference type="PANTHER" id="PTHR30570">
    <property type="entry name" value="PERIPLASMIC PHOSPHATE BINDING COMPONENT OF PHOSPHATE ABC TRANSPORTER"/>
    <property type="match status" value="1"/>
</dbReference>
<dbReference type="PANTHER" id="PTHR30570:SF1">
    <property type="entry name" value="PHOSPHATE-BINDING PROTEIN PSTS"/>
    <property type="match status" value="1"/>
</dbReference>
<organism evidence="13 14">
    <name type="scientific">[Clostridium] citroniae WAL-19142</name>
    <dbReference type="NCBI Taxonomy" id="742734"/>
    <lineage>
        <taxon>Bacteria</taxon>
        <taxon>Bacillati</taxon>
        <taxon>Bacillota</taxon>
        <taxon>Clostridia</taxon>
        <taxon>Lachnospirales</taxon>
        <taxon>Lachnospiraceae</taxon>
        <taxon>Enterocloster</taxon>
    </lineage>
</organism>
<evidence type="ECO:0000256" key="9">
    <source>
        <dbReference type="ARBA" id="ARBA00023288"/>
    </source>
</evidence>
<feature type="domain" description="PBP" evidence="12">
    <location>
        <begin position="64"/>
        <end position="300"/>
    </location>
</feature>
<dbReference type="PATRIC" id="fig|742734.4.peg.710"/>
<evidence type="ECO:0000313" key="13">
    <source>
        <dbReference type="EMBL" id="KMW08769.1"/>
    </source>
</evidence>
<evidence type="ECO:0000256" key="7">
    <source>
        <dbReference type="ARBA" id="ARBA00022729"/>
    </source>
</evidence>
<keyword evidence="6 10" id="KW-0592">Phosphate transport</keyword>
<keyword evidence="9 10" id="KW-0449">Lipoprotein</keyword>
<keyword evidence="10" id="KW-0472">Membrane</keyword>
<comment type="caution">
    <text evidence="13">The sequence shown here is derived from an EMBL/GenBank/DDBJ whole genome shotgun (WGS) entry which is preliminary data.</text>
</comment>
<evidence type="ECO:0000256" key="8">
    <source>
        <dbReference type="ARBA" id="ARBA00023139"/>
    </source>
</evidence>
<comment type="function">
    <text evidence="1">Part of the ABC transporter complex PstSACB involved in phosphate import.</text>
</comment>
<feature type="chain" id="PRO_5039752847" description="Phosphate-binding protein" evidence="10">
    <location>
        <begin position="24"/>
        <end position="315"/>
    </location>
</feature>
<dbReference type="NCBIfam" id="TIGR02136">
    <property type="entry name" value="ptsS_2"/>
    <property type="match status" value="1"/>
</dbReference>
<dbReference type="RefSeq" id="WP_007862252.1">
    <property type="nucleotide sequence ID" value="NZ_KQ235875.1"/>
</dbReference>
<dbReference type="InterPro" id="IPR050811">
    <property type="entry name" value="Phosphate_ABC_transporter"/>
</dbReference>
<dbReference type="GO" id="GO:0005886">
    <property type="term" value="C:plasma membrane"/>
    <property type="evidence" value="ECO:0007669"/>
    <property type="project" value="UniProtKB-SubCell"/>
</dbReference>
<proteinExistence type="inferred from homology"/>
<dbReference type="InterPro" id="IPR011862">
    <property type="entry name" value="Phos-bd"/>
</dbReference>
<keyword evidence="7 10" id="KW-0732">Signal</keyword>
<dbReference type="Proteomes" id="UP000037392">
    <property type="component" value="Unassembled WGS sequence"/>
</dbReference>
<reference evidence="13 14" key="1">
    <citation type="submission" date="2011-04" db="EMBL/GenBank/DDBJ databases">
        <title>The Genome Sequence of Clostridium citroniae WAL-19142.</title>
        <authorList>
            <consortium name="The Broad Institute Genome Sequencing Platform"/>
            <person name="Earl A."/>
            <person name="Ward D."/>
            <person name="Feldgarden M."/>
            <person name="Gevers D."/>
            <person name="Warren Y.A."/>
            <person name="Tyrrell K.L."/>
            <person name="Citron D.M."/>
            <person name="Goldstein E.J."/>
            <person name="Daigneault M."/>
            <person name="Allen-Vercoe E."/>
            <person name="Young S.K."/>
            <person name="Zeng Q."/>
            <person name="Gargeya S."/>
            <person name="Fitzgerald M."/>
            <person name="Haas B."/>
            <person name="Abouelleil A."/>
            <person name="Alvarado L."/>
            <person name="Arachchi H.M."/>
            <person name="Berlin A."/>
            <person name="Brown A."/>
            <person name="Chapman S.B."/>
            <person name="Chen Z."/>
            <person name="Dunbar C."/>
            <person name="Freedman E."/>
            <person name="Gearin G."/>
            <person name="Gellesch M."/>
            <person name="Goldberg J."/>
            <person name="Griggs A."/>
            <person name="Gujja S."/>
            <person name="Heilman E.R."/>
            <person name="Heiman D."/>
            <person name="Howarth C."/>
            <person name="Larson L."/>
            <person name="Lui A."/>
            <person name="MacDonald P.J."/>
            <person name="Mehta T."/>
            <person name="Montmayeur A."/>
            <person name="Murphy C."/>
            <person name="Neiman D."/>
            <person name="Pearson M."/>
            <person name="Priest M."/>
            <person name="Roberts A."/>
            <person name="Saif S."/>
            <person name="Shea T."/>
            <person name="Shenoy N."/>
            <person name="Sisk P."/>
            <person name="Stolte C."/>
            <person name="Sykes S."/>
            <person name="White J."/>
            <person name="Yandava C."/>
            <person name="Wortman J."/>
            <person name="Nusbaum C."/>
            <person name="Birren B."/>
        </authorList>
    </citation>
    <scope>NUCLEOTIDE SEQUENCE [LARGE SCALE GENOMIC DNA]</scope>
    <source>
        <strain evidence="13 14">WAL-19142</strain>
    </source>
</reference>
<evidence type="ECO:0000313" key="14">
    <source>
        <dbReference type="Proteomes" id="UP000037392"/>
    </source>
</evidence>
<name>A0A0J9B8R2_9FIRM</name>
<evidence type="ECO:0000259" key="12">
    <source>
        <dbReference type="Pfam" id="PF12849"/>
    </source>
</evidence>
<keyword evidence="10" id="KW-1003">Cell membrane</keyword>
<evidence type="ECO:0000256" key="1">
    <source>
        <dbReference type="ARBA" id="ARBA00002841"/>
    </source>
</evidence>
<accession>A0A0J9B8R2</accession>
<comment type="similarity">
    <text evidence="3 10">Belongs to the PstS family.</text>
</comment>
<feature type="region of interest" description="Disordered" evidence="11">
    <location>
        <begin position="44"/>
        <end position="65"/>
    </location>
</feature>
<evidence type="ECO:0000256" key="6">
    <source>
        <dbReference type="ARBA" id="ARBA00022592"/>
    </source>
</evidence>
<dbReference type="CDD" id="cd13653">
    <property type="entry name" value="PBP2_phosphate_like_1"/>
    <property type="match status" value="1"/>
</dbReference>
<comment type="function">
    <text evidence="10">Involved in the system for phosphate transport across the cytoplasmic membrane.</text>
</comment>